<gene>
    <name evidence="1" type="ORF">DFR66_10351</name>
    <name evidence="2" type="ORF">IQ02_00767</name>
</gene>
<reference evidence="2 4" key="1">
    <citation type="journal article" date="2015" name="Stand. Genomic Sci.">
        <title>Genomic Encyclopedia of Bacterial and Archaeal Type Strains, Phase III: the genomes of soil and plant-associated and newly described type strains.</title>
        <authorList>
            <person name="Whitman W.B."/>
            <person name="Woyke T."/>
            <person name="Klenk H.P."/>
            <person name="Zhou Y."/>
            <person name="Lilburn T.G."/>
            <person name="Beck B.J."/>
            <person name="De Vos P."/>
            <person name="Vandamme P."/>
            <person name="Eisen J.A."/>
            <person name="Garrity G."/>
            <person name="Hugenholtz P."/>
            <person name="Kyrpides N.C."/>
        </authorList>
    </citation>
    <scope>NUCLEOTIDE SEQUENCE [LARGE SCALE GENOMIC DNA]</scope>
    <source>
        <strain evidence="2 4">CGMCC 1.5380</strain>
    </source>
</reference>
<comment type="caution">
    <text evidence="2">The sequence shown here is derived from an EMBL/GenBank/DDBJ whole genome shotgun (WGS) entry which is preliminary data.</text>
</comment>
<protein>
    <recommendedName>
        <fullName evidence="5">HIRAN domain-containing protein</fullName>
    </recommendedName>
</protein>
<reference evidence="1 3" key="2">
    <citation type="submission" date="2018-07" db="EMBL/GenBank/DDBJ databases">
        <title>Genomic Encyclopedia of Type Strains, Phase IV (KMG-IV): sequencing the most valuable type-strain genomes for metagenomic binning, comparative biology and taxonomic classification.</title>
        <authorList>
            <person name="Goeker M."/>
        </authorList>
    </citation>
    <scope>NUCLEOTIDE SEQUENCE [LARGE SCALE GENOMIC DNA]</scope>
    <source>
        <strain evidence="1 3">DSM 19728</strain>
    </source>
</reference>
<name>A0A562PY99_9FLAO</name>
<dbReference type="EMBL" id="VLKX01000003">
    <property type="protein sequence ID" value="TWI49374.1"/>
    <property type="molecule type" value="Genomic_DNA"/>
</dbReference>
<dbReference type="Proteomes" id="UP000254518">
    <property type="component" value="Unassembled WGS sequence"/>
</dbReference>
<dbReference type="Proteomes" id="UP000321392">
    <property type="component" value="Unassembled WGS sequence"/>
</dbReference>
<evidence type="ECO:0000313" key="3">
    <source>
        <dbReference type="Proteomes" id="UP000254518"/>
    </source>
</evidence>
<evidence type="ECO:0000313" key="1">
    <source>
        <dbReference type="EMBL" id="RDI56871.1"/>
    </source>
</evidence>
<accession>A0A562PY99</accession>
<dbReference type="OrthoDB" id="1332840at2"/>
<keyword evidence="3" id="KW-1185">Reference proteome</keyword>
<evidence type="ECO:0000313" key="2">
    <source>
        <dbReference type="EMBL" id="TWI49374.1"/>
    </source>
</evidence>
<reference evidence="2" key="3">
    <citation type="submission" date="2019-07" db="EMBL/GenBank/DDBJ databases">
        <authorList>
            <person name="Whitman W."/>
            <person name="Huntemann M."/>
            <person name="Clum A."/>
            <person name="Pillay M."/>
            <person name="Palaniappan K."/>
            <person name="Varghese N."/>
            <person name="Mikhailova N."/>
            <person name="Stamatis D."/>
            <person name="Reddy T."/>
            <person name="Daum C."/>
            <person name="Shapiro N."/>
            <person name="Ivanova N."/>
            <person name="Kyrpides N."/>
            <person name="Woyke T."/>
        </authorList>
    </citation>
    <scope>NUCLEOTIDE SEQUENCE</scope>
    <source>
        <strain evidence="2">CGMCC 1.5380</strain>
    </source>
</reference>
<evidence type="ECO:0008006" key="5">
    <source>
        <dbReference type="Google" id="ProtNLM"/>
    </source>
</evidence>
<organism evidence="2 4">
    <name type="scientific">Flavobacterium glaciei</name>
    <dbReference type="NCBI Taxonomy" id="386300"/>
    <lineage>
        <taxon>Bacteria</taxon>
        <taxon>Pseudomonadati</taxon>
        <taxon>Bacteroidota</taxon>
        <taxon>Flavobacteriia</taxon>
        <taxon>Flavobacteriales</taxon>
        <taxon>Flavobacteriaceae</taxon>
        <taxon>Flavobacterium</taxon>
    </lineage>
</organism>
<dbReference type="RefSeq" id="WP_114753505.1">
    <property type="nucleotide sequence ID" value="NZ_QQBA01000003.1"/>
</dbReference>
<sequence length="219" mass="25378">MKAIGNIHLIWRPGKGSRRISVGTIKKSASEGIRFQYNQDGVEEAKKLGFVHYEGFPDTSKDKIYTENVIEIFGQRLMRSERPDLQDFYDFWNIDLSKKEDKYYMLAFTQGLLPTDNFEFLAHFNPVENLSFVTEITNLLESQIPSDKVAVGDVLRYELEPNNQYDNKAVKVFKEDLYLGRIKLIHCIVFHKTSKQFDLIVQGTEKNGVLKRIFVKASL</sequence>
<evidence type="ECO:0000313" key="4">
    <source>
        <dbReference type="Proteomes" id="UP000321392"/>
    </source>
</evidence>
<dbReference type="AlphaFoldDB" id="A0A562PY99"/>
<dbReference type="EMBL" id="QQBA01000003">
    <property type="protein sequence ID" value="RDI56871.1"/>
    <property type="molecule type" value="Genomic_DNA"/>
</dbReference>
<proteinExistence type="predicted"/>